<feature type="transmembrane region" description="Helical" evidence="6">
    <location>
        <begin position="100"/>
        <end position="120"/>
    </location>
</feature>
<dbReference type="PROSITE" id="PS50261">
    <property type="entry name" value="G_PROTEIN_RECEP_F2_4"/>
    <property type="match status" value="1"/>
</dbReference>
<feature type="compositionally biased region" description="Low complexity" evidence="5">
    <location>
        <begin position="567"/>
        <end position="583"/>
    </location>
</feature>
<dbReference type="PANTHER" id="PTHR42058">
    <property type="entry name" value="G_PROTEIN_RECEP_F2_4 DOMAIN-CONTAINING PROTEIN"/>
    <property type="match status" value="1"/>
</dbReference>
<feature type="transmembrane region" description="Helical" evidence="6">
    <location>
        <begin position="364"/>
        <end position="384"/>
    </location>
</feature>
<evidence type="ECO:0000256" key="4">
    <source>
        <dbReference type="ARBA" id="ARBA00023136"/>
    </source>
</evidence>
<evidence type="ECO:0000256" key="1">
    <source>
        <dbReference type="ARBA" id="ARBA00004141"/>
    </source>
</evidence>
<dbReference type="EMBL" id="JBFMKM010000010">
    <property type="protein sequence ID" value="KAL1303655.1"/>
    <property type="molecule type" value="Genomic_DNA"/>
</dbReference>
<keyword evidence="9" id="KW-1185">Reference proteome</keyword>
<comment type="subcellular location">
    <subcellularLocation>
        <location evidence="1">Membrane</location>
        <topology evidence="1">Multi-pass membrane protein</topology>
    </subcellularLocation>
</comment>
<feature type="compositionally biased region" description="Low complexity" evidence="5">
    <location>
        <begin position="621"/>
        <end position="633"/>
    </location>
</feature>
<feature type="region of interest" description="Disordered" evidence="5">
    <location>
        <begin position="614"/>
        <end position="633"/>
    </location>
</feature>
<feature type="domain" description="G-protein coupled receptors family 2 profile 2" evidence="7">
    <location>
        <begin position="60"/>
        <end position="249"/>
    </location>
</feature>
<evidence type="ECO:0000313" key="9">
    <source>
        <dbReference type="Proteomes" id="UP001562354"/>
    </source>
</evidence>
<protein>
    <recommendedName>
        <fullName evidence="7">G-protein coupled receptors family 2 profile 2 domain-containing protein</fullName>
    </recommendedName>
</protein>
<reference evidence="8 9" key="1">
    <citation type="submission" date="2024-07" db="EMBL/GenBank/DDBJ databases">
        <title>Draft sequence of the Neodothiora populina.</title>
        <authorList>
            <person name="Drown D.D."/>
            <person name="Schuette U.S."/>
            <person name="Buechlein A.B."/>
            <person name="Rusch D.R."/>
            <person name="Winton L.W."/>
            <person name="Adams G.A."/>
        </authorList>
    </citation>
    <scope>NUCLEOTIDE SEQUENCE [LARGE SCALE GENOMIC DNA]</scope>
    <source>
        <strain evidence="8 9">CPC 39397</strain>
    </source>
</reference>
<feature type="transmembrane region" description="Helical" evidence="6">
    <location>
        <begin position="66"/>
        <end position="88"/>
    </location>
</feature>
<evidence type="ECO:0000313" key="8">
    <source>
        <dbReference type="EMBL" id="KAL1303655.1"/>
    </source>
</evidence>
<organism evidence="8 9">
    <name type="scientific">Neodothiora populina</name>
    <dbReference type="NCBI Taxonomy" id="2781224"/>
    <lineage>
        <taxon>Eukaryota</taxon>
        <taxon>Fungi</taxon>
        <taxon>Dikarya</taxon>
        <taxon>Ascomycota</taxon>
        <taxon>Pezizomycotina</taxon>
        <taxon>Dothideomycetes</taxon>
        <taxon>Dothideomycetidae</taxon>
        <taxon>Dothideales</taxon>
        <taxon>Dothioraceae</taxon>
        <taxon>Neodothiora</taxon>
    </lineage>
</organism>
<keyword evidence="2 6" id="KW-0812">Transmembrane</keyword>
<evidence type="ECO:0000256" key="5">
    <source>
        <dbReference type="SAM" id="MobiDB-lite"/>
    </source>
</evidence>
<feature type="region of interest" description="Disordered" evidence="5">
    <location>
        <begin position="464"/>
        <end position="601"/>
    </location>
</feature>
<feature type="compositionally biased region" description="Low complexity" evidence="5">
    <location>
        <begin position="464"/>
        <end position="482"/>
    </location>
</feature>
<proteinExistence type="predicted"/>
<evidence type="ECO:0000256" key="6">
    <source>
        <dbReference type="SAM" id="Phobius"/>
    </source>
</evidence>
<feature type="transmembrane region" description="Helical" evidence="6">
    <location>
        <begin position="297"/>
        <end position="318"/>
    </location>
</feature>
<feature type="compositionally biased region" description="Low complexity" evidence="5">
    <location>
        <begin position="504"/>
        <end position="516"/>
    </location>
</feature>
<dbReference type="Gene3D" id="1.20.1070.10">
    <property type="entry name" value="Rhodopsin 7-helix transmembrane proteins"/>
    <property type="match status" value="1"/>
</dbReference>
<evidence type="ECO:0000259" key="7">
    <source>
        <dbReference type="PROSITE" id="PS50261"/>
    </source>
</evidence>
<gene>
    <name evidence="8" type="ORF">AAFC00_007011</name>
</gene>
<evidence type="ECO:0000256" key="3">
    <source>
        <dbReference type="ARBA" id="ARBA00022989"/>
    </source>
</evidence>
<evidence type="ECO:0000256" key="2">
    <source>
        <dbReference type="ARBA" id="ARBA00022692"/>
    </source>
</evidence>
<sequence>MEFNATRNGRCPIPFYDASMFPSEGGFIDGRLCATTRALPGNPTCCLPCPTTYWTYHDSFSTYNSIAAWLNVVGFILLFFLLTSYFFLPVQQTRRHYLSVCLIVGVLILNLGFIVPLGAQPDQCYNAITPNDMHSSMTCAWSGAFIVAGGLSGAIWILIRALSMHLQICWDIMPGQRFYYFSHALGWGGVAILVAATLSVTGVSFRFGGACHVNHEKSMTTFWGWLLGAAVVALILQLATFGHCLRVFIANLWSGDSASQSTHTSTSGGLPTYSASVRTQTARAIWRRLQSVLWLQWRGILIVTITLVDVIFFAVVFVDLDRLISKLKKDHDRAEPWILCLMAHSGAKSQCLKLAEQWLLKESVVRAVLIMLSLIGIQLFFLLFRWSLLEGWRDFFTKYFSKDKQEFISLDARRPTDLGTVPCQPSGKASPRTYRRSSGIEFEMQNTTTKDAYDMDLKTLSPTITETTTTPKPEISSPKPAAWSPPPRYPSARLPDPLLPSISQHQNQQQQEQQEQPVTASLHINRSTTRSPQPQHHRPYLALHTGNNNNNNNSTLPAPYHRTHSISSSYSNNSTSTYSATNGGNCGGGSGRRQSMGWDPTSTFASASFPYSHGLVPPPTLATTTAPRTAGGS</sequence>
<keyword evidence="4 6" id="KW-0472">Membrane</keyword>
<comment type="caution">
    <text evidence="8">The sequence shown here is derived from an EMBL/GenBank/DDBJ whole genome shotgun (WGS) entry which is preliminary data.</text>
</comment>
<name>A0ABR3PD61_9PEZI</name>
<dbReference type="InterPro" id="IPR053247">
    <property type="entry name" value="GPCR_GPR1/git3-like"/>
</dbReference>
<dbReference type="GeneID" id="95980710"/>
<feature type="region of interest" description="Disordered" evidence="5">
    <location>
        <begin position="418"/>
        <end position="447"/>
    </location>
</feature>
<dbReference type="Proteomes" id="UP001562354">
    <property type="component" value="Unassembled WGS sequence"/>
</dbReference>
<feature type="transmembrane region" description="Helical" evidence="6">
    <location>
        <begin position="180"/>
        <end position="202"/>
    </location>
</feature>
<dbReference type="InterPro" id="IPR017981">
    <property type="entry name" value="GPCR_2-like_7TM"/>
</dbReference>
<dbReference type="RefSeq" id="XP_069199930.1">
    <property type="nucleotide sequence ID" value="XM_069347058.1"/>
</dbReference>
<accession>A0ABR3PD61</accession>
<keyword evidence="3 6" id="KW-1133">Transmembrane helix</keyword>
<dbReference type="PANTHER" id="PTHR42058:SF1">
    <property type="entry name" value="G-PROTEIN COUPLED RECEPTORS FAMILY 2 PROFILE 2 DOMAIN-CONTAINING PROTEIN"/>
    <property type="match status" value="1"/>
</dbReference>
<feature type="transmembrane region" description="Helical" evidence="6">
    <location>
        <begin position="140"/>
        <end position="159"/>
    </location>
</feature>
<feature type="transmembrane region" description="Helical" evidence="6">
    <location>
        <begin position="222"/>
        <end position="245"/>
    </location>
</feature>
<feature type="compositionally biased region" description="Polar residues" evidence="5">
    <location>
        <begin position="517"/>
        <end position="534"/>
    </location>
</feature>